<accession>A0A561DCV4</accession>
<comment type="caution">
    <text evidence="2">The sequence shown here is derived from an EMBL/GenBank/DDBJ whole genome shotgun (WGS) entry which is preliminary data.</text>
</comment>
<dbReference type="RefSeq" id="WP_144565873.1">
    <property type="nucleotide sequence ID" value="NZ_VIVN01000006.1"/>
</dbReference>
<feature type="signal peptide" evidence="1">
    <location>
        <begin position="1"/>
        <end position="29"/>
    </location>
</feature>
<keyword evidence="3" id="KW-1185">Reference proteome</keyword>
<keyword evidence="1" id="KW-0732">Signal</keyword>
<protein>
    <submittedName>
        <fullName evidence="2">Uncharacterized protein</fullName>
    </submittedName>
</protein>
<proteinExistence type="predicted"/>
<reference evidence="2 3" key="1">
    <citation type="submission" date="2019-06" db="EMBL/GenBank/DDBJ databases">
        <title>Sorghum-associated microbial communities from plants grown in Nebraska, USA.</title>
        <authorList>
            <person name="Schachtman D."/>
        </authorList>
    </citation>
    <scope>NUCLEOTIDE SEQUENCE [LARGE SCALE GENOMIC DNA]</scope>
    <source>
        <strain evidence="2 3">2482</strain>
    </source>
</reference>
<dbReference type="EMBL" id="VIVN01000006">
    <property type="protein sequence ID" value="TWE01197.1"/>
    <property type="molecule type" value="Genomic_DNA"/>
</dbReference>
<sequence>MKIQRSIKLFFSVLMIFTLLLLPSTISKASATTKVSKQSVTEKAPTYITSFTYDHGKWVGKFDYIQWYFGKAADREFLKDCKCSKEMDHAPDGYWIRNVNPRIRTFTISENAQYVLQTRNLYSIKWNEKVTRSQFIAFLKQQDTHHQIPYHIEVKNGVVTKITQQYIP</sequence>
<dbReference type="Proteomes" id="UP000319671">
    <property type="component" value="Unassembled WGS sequence"/>
</dbReference>
<evidence type="ECO:0000313" key="3">
    <source>
        <dbReference type="Proteomes" id="UP000319671"/>
    </source>
</evidence>
<evidence type="ECO:0000313" key="2">
    <source>
        <dbReference type="EMBL" id="TWE01197.1"/>
    </source>
</evidence>
<name>A0A561DCV4_9BACI</name>
<dbReference type="AlphaFoldDB" id="A0A561DCV4"/>
<gene>
    <name evidence="2" type="ORF">FB550_106254</name>
</gene>
<organism evidence="2 3">
    <name type="scientific">Neobacillus bataviensis</name>
    <dbReference type="NCBI Taxonomy" id="220685"/>
    <lineage>
        <taxon>Bacteria</taxon>
        <taxon>Bacillati</taxon>
        <taxon>Bacillota</taxon>
        <taxon>Bacilli</taxon>
        <taxon>Bacillales</taxon>
        <taxon>Bacillaceae</taxon>
        <taxon>Neobacillus</taxon>
    </lineage>
</organism>
<feature type="chain" id="PRO_5039476253" evidence="1">
    <location>
        <begin position="30"/>
        <end position="168"/>
    </location>
</feature>
<evidence type="ECO:0000256" key="1">
    <source>
        <dbReference type="SAM" id="SignalP"/>
    </source>
</evidence>